<organism evidence="1 2">
    <name type="scientific">Candidatus Raymondbacteria bacterium RIFOXYD12_FULL_49_13</name>
    <dbReference type="NCBI Taxonomy" id="1817890"/>
    <lineage>
        <taxon>Bacteria</taxon>
        <taxon>Raymondiibacteriota</taxon>
    </lineage>
</organism>
<comment type="caution">
    <text evidence="1">The sequence shown here is derived from an EMBL/GenBank/DDBJ whole genome shotgun (WGS) entry which is preliminary data.</text>
</comment>
<protein>
    <recommendedName>
        <fullName evidence="3">Lipocalin-like domain-containing protein</fullName>
    </recommendedName>
</protein>
<evidence type="ECO:0000313" key="1">
    <source>
        <dbReference type="EMBL" id="OGK03917.1"/>
    </source>
</evidence>
<evidence type="ECO:0008006" key="3">
    <source>
        <dbReference type="Google" id="ProtNLM"/>
    </source>
</evidence>
<dbReference type="Proteomes" id="UP000179243">
    <property type="component" value="Unassembled WGS sequence"/>
</dbReference>
<dbReference type="EMBL" id="MFYX01000079">
    <property type="protein sequence ID" value="OGK03917.1"/>
    <property type="molecule type" value="Genomic_DNA"/>
</dbReference>
<gene>
    <name evidence="1" type="ORF">A2519_19810</name>
</gene>
<evidence type="ECO:0000313" key="2">
    <source>
        <dbReference type="Proteomes" id="UP000179243"/>
    </source>
</evidence>
<proteinExistence type="predicted"/>
<accession>A0A1F7FBP7</accession>
<name>A0A1F7FBP7_UNCRA</name>
<reference evidence="1 2" key="1">
    <citation type="journal article" date="2016" name="Nat. Commun.">
        <title>Thousands of microbial genomes shed light on interconnected biogeochemical processes in an aquifer system.</title>
        <authorList>
            <person name="Anantharaman K."/>
            <person name="Brown C.T."/>
            <person name="Hug L.A."/>
            <person name="Sharon I."/>
            <person name="Castelle C.J."/>
            <person name="Probst A.J."/>
            <person name="Thomas B.C."/>
            <person name="Singh A."/>
            <person name="Wilkins M.J."/>
            <person name="Karaoz U."/>
            <person name="Brodie E.L."/>
            <person name="Williams K.H."/>
            <person name="Hubbard S.S."/>
            <person name="Banfield J.F."/>
        </authorList>
    </citation>
    <scope>NUCLEOTIDE SEQUENCE [LARGE SCALE GENOMIC DNA]</scope>
</reference>
<sequence length="115" mass="13675">MPRKSKKKNPFLGRWRITAMEQWDKDFIDEEEEGFFKFRKGGQGEFHFGNVQGSIDYDIESIEEKQRLEFSWEGNSEMDDANGRGLAHIEDDGYMFGKITFHLGDRSWFRAKRKK</sequence>
<dbReference type="AlphaFoldDB" id="A0A1F7FBP7"/>